<accession>A0A3N1HKC1</accession>
<evidence type="ECO:0000256" key="4">
    <source>
        <dbReference type="ARBA" id="ARBA00022833"/>
    </source>
</evidence>
<dbReference type="PANTHER" id="PTHR43350">
    <property type="entry name" value="NAD-DEPENDENT ALCOHOL DEHYDROGENASE"/>
    <property type="match status" value="1"/>
</dbReference>
<dbReference type="Gene3D" id="3.90.180.10">
    <property type="entry name" value="Medium-chain alcohol dehydrogenases, catalytic domain"/>
    <property type="match status" value="2"/>
</dbReference>
<dbReference type="PANTHER" id="PTHR43350:SF19">
    <property type="entry name" value="D-GULOSIDE 3-DEHYDROGENASE"/>
    <property type="match status" value="1"/>
</dbReference>
<dbReference type="GO" id="GO:0016491">
    <property type="term" value="F:oxidoreductase activity"/>
    <property type="evidence" value="ECO:0007669"/>
    <property type="project" value="UniProtKB-KW"/>
</dbReference>
<keyword evidence="4" id="KW-0862">Zinc</keyword>
<comment type="caution">
    <text evidence="6">The sequence shown here is derived from an EMBL/GenBank/DDBJ whole genome shotgun (WGS) entry which is preliminary data.</text>
</comment>
<dbReference type="RefSeq" id="WP_123380173.1">
    <property type="nucleotide sequence ID" value="NZ_RJKN01000005.1"/>
</dbReference>
<dbReference type="AlphaFoldDB" id="A0A3N1HKC1"/>
<dbReference type="Gene3D" id="3.40.50.720">
    <property type="entry name" value="NAD(P)-binding Rossmann-like Domain"/>
    <property type="match status" value="1"/>
</dbReference>
<dbReference type="GO" id="GO:0046872">
    <property type="term" value="F:metal ion binding"/>
    <property type="evidence" value="ECO:0007669"/>
    <property type="project" value="UniProtKB-KW"/>
</dbReference>
<evidence type="ECO:0000256" key="2">
    <source>
        <dbReference type="ARBA" id="ARBA00008072"/>
    </source>
</evidence>
<dbReference type="SUPFAM" id="SSF51735">
    <property type="entry name" value="NAD(P)-binding Rossmann-fold domains"/>
    <property type="match status" value="1"/>
</dbReference>
<evidence type="ECO:0000313" key="6">
    <source>
        <dbReference type="EMBL" id="ROP42782.1"/>
    </source>
</evidence>
<sequence>MPVQARSEPGATTATAYWTVAPGAGELREVPLAPPAAGEVLVRTLHSGYSRGSELLVHRGGVPAAVAATMRAPFQEGDLPGPVKYGYLSVGVVEGLGAGAPPDLLGRTVFCLFPHQDRYVVPAAAVHPLPDGVPPRRAVLAGTVETALNALWDAAPRMGDRVAVVGAGMVGACVAALARRFPLQRLQLVDVDPARAAVAAALGVDFALPDDALGGCDVVVHASASGAGLGRGLELLGDEGELVEVSWYGDRPVTVDLGAAFHARRLVVRASQVGAVAASRRARRTTAERLATALDLLRDPAFDALLSRPVALADLPRAVEDLAAGRREALCLVVDHPAAR</sequence>
<dbReference type="InterPro" id="IPR011032">
    <property type="entry name" value="GroES-like_sf"/>
</dbReference>
<evidence type="ECO:0000313" key="7">
    <source>
        <dbReference type="Proteomes" id="UP000276232"/>
    </source>
</evidence>
<dbReference type="OrthoDB" id="9781588at2"/>
<dbReference type="InterPro" id="IPR036291">
    <property type="entry name" value="NAD(P)-bd_dom_sf"/>
</dbReference>
<name>A0A3N1HKC1_9ACTN</name>
<evidence type="ECO:0000256" key="5">
    <source>
        <dbReference type="ARBA" id="ARBA00023002"/>
    </source>
</evidence>
<dbReference type="EMBL" id="RJKN01000005">
    <property type="protein sequence ID" value="ROP42782.1"/>
    <property type="molecule type" value="Genomic_DNA"/>
</dbReference>
<dbReference type="InParanoid" id="A0A3N1HKC1"/>
<comment type="cofactor">
    <cofactor evidence="1">
        <name>Zn(2+)</name>
        <dbReference type="ChEBI" id="CHEBI:29105"/>
    </cofactor>
</comment>
<dbReference type="SUPFAM" id="SSF50129">
    <property type="entry name" value="GroES-like"/>
    <property type="match status" value="1"/>
</dbReference>
<reference evidence="6 7" key="1">
    <citation type="journal article" date="2015" name="Stand. Genomic Sci.">
        <title>Genomic Encyclopedia of Bacterial and Archaeal Type Strains, Phase III: the genomes of soil and plant-associated and newly described type strains.</title>
        <authorList>
            <person name="Whitman W.B."/>
            <person name="Woyke T."/>
            <person name="Klenk H.P."/>
            <person name="Zhou Y."/>
            <person name="Lilburn T.G."/>
            <person name="Beck B.J."/>
            <person name="De Vos P."/>
            <person name="Vandamme P."/>
            <person name="Eisen J.A."/>
            <person name="Garrity G."/>
            <person name="Hugenholtz P."/>
            <person name="Kyrpides N.C."/>
        </authorList>
    </citation>
    <scope>NUCLEOTIDE SEQUENCE [LARGE SCALE GENOMIC DNA]</scope>
    <source>
        <strain evidence="6 7">CECT 7306</strain>
    </source>
</reference>
<dbReference type="CDD" id="cd08255">
    <property type="entry name" value="2-desacetyl-2-hydroxyethyl_bacteriochlorophyllide_like"/>
    <property type="match status" value="1"/>
</dbReference>
<gene>
    <name evidence="6" type="ORF">EDC03_2067</name>
</gene>
<protein>
    <submittedName>
        <fullName evidence="6">Threonine dehydrogenase-like Zn-dependent dehydrogenase</fullName>
    </submittedName>
</protein>
<keyword evidence="7" id="KW-1185">Reference proteome</keyword>
<dbReference type="Proteomes" id="UP000276232">
    <property type="component" value="Unassembled WGS sequence"/>
</dbReference>
<evidence type="ECO:0000256" key="1">
    <source>
        <dbReference type="ARBA" id="ARBA00001947"/>
    </source>
</evidence>
<keyword evidence="3" id="KW-0479">Metal-binding</keyword>
<proteinExistence type="inferred from homology"/>
<comment type="similarity">
    <text evidence="2">Belongs to the zinc-containing alcohol dehydrogenase family.</text>
</comment>
<organism evidence="6 7">
    <name type="scientific">Pseudokineococcus lusitanus</name>
    <dbReference type="NCBI Taxonomy" id="763993"/>
    <lineage>
        <taxon>Bacteria</taxon>
        <taxon>Bacillati</taxon>
        <taxon>Actinomycetota</taxon>
        <taxon>Actinomycetes</taxon>
        <taxon>Kineosporiales</taxon>
        <taxon>Kineosporiaceae</taxon>
        <taxon>Pseudokineococcus</taxon>
    </lineage>
</organism>
<evidence type="ECO:0000256" key="3">
    <source>
        <dbReference type="ARBA" id="ARBA00022723"/>
    </source>
</evidence>
<keyword evidence="5" id="KW-0560">Oxidoreductase</keyword>